<reference evidence="2" key="1">
    <citation type="submission" date="2022-11" db="UniProtKB">
        <authorList>
            <consortium name="WormBaseParasite"/>
        </authorList>
    </citation>
    <scope>IDENTIFICATION</scope>
</reference>
<evidence type="ECO:0000313" key="1">
    <source>
        <dbReference type="Proteomes" id="UP000887565"/>
    </source>
</evidence>
<proteinExistence type="predicted"/>
<accession>A0A915KT01</accession>
<dbReference type="AlphaFoldDB" id="A0A915KT01"/>
<dbReference type="WBParaSite" id="nRc.2.0.1.t42029-RA">
    <property type="protein sequence ID" value="nRc.2.0.1.t42029-RA"/>
    <property type="gene ID" value="nRc.2.0.1.g42029"/>
</dbReference>
<protein>
    <submittedName>
        <fullName evidence="2">Uncharacterized protein</fullName>
    </submittedName>
</protein>
<keyword evidence="1" id="KW-1185">Reference proteome</keyword>
<organism evidence="1 2">
    <name type="scientific">Romanomermis culicivorax</name>
    <name type="common">Nematode worm</name>
    <dbReference type="NCBI Taxonomy" id="13658"/>
    <lineage>
        <taxon>Eukaryota</taxon>
        <taxon>Metazoa</taxon>
        <taxon>Ecdysozoa</taxon>
        <taxon>Nematoda</taxon>
        <taxon>Enoplea</taxon>
        <taxon>Dorylaimia</taxon>
        <taxon>Mermithida</taxon>
        <taxon>Mermithoidea</taxon>
        <taxon>Mermithidae</taxon>
        <taxon>Romanomermis</taxon>
    </lineage>
</organism>
<dbReference type="Proteomes" id="UP000887565">
    <property type="component" value="Unplaced"/>
</dbReference>
<name>A0A915KT01_ROMCU</name>
<evidence type="ECO:0000313" key="2">
    <source>
        <dbReference type="WBParaSite" id="nRc.2.0.1.t42029-RA"/>
    </source>
</evidence>
<sequence length="66" mass="7820">MLFLYKAQFKSDCRRLSPIVIDCRQLFPIPWEFHLRLLPILPVQKTVVDFLLAKPRKPRLLQASQS</sequence>